<proteinExistence type="predicted"/>
<evidence type="ECO:0000313" key="2">
    <source>
        <dbReference type="EMBL" id="RBA27787.1"/>
    </source>
</evidence>
<evidence type="ECO:0000313" key="3">
    <source>
        <dbReference type="Proteomes" id="UP000253319"/>
    </source>
</evidence>
<keyword evidence="1" id="KW-0472">Membrane</keyword>
<dbReference type="AlphaFoldDB" id="A0A365NZX3"/>
<accession>A0A365NZX3</accession>
<reference evidence="2 3" key="1">
    <citation type="submission" date="2018-06" db="EMBL/GenBank/DDBJ databases">
        <title>Flavobacterium tibetense sp. nov., isolated from a wetland YonghuCo on Tibetan Plateau.</title>
        <authorList>
            <person name="Xing P."/>
            <person name="Phurbu D."/>
            <person name="Lu H."/>
        </authorList>
    </citation>
    <scope>NUCLEOTIDE SEQUENCE [LARGE SCALE GENOMIC DNA]</scope>
    <source>
        <strain evidence="2 3">YH5</strain>
    </source>
</reference>
<dbReference type="EMBL" id="QLST01000013">
    <property type="protein sequence ID" value="RBA27787.1"/>
    <property type="molecule type" value="Genomic_DNA"/>
</dbReference>
<gene>
    <name evidence="2" type="ORF">DPN68_10675</name>
</gene>
<sequence length="108" mass="13135">MINIFKIVIFLVSMLVAAFYGGLDLVLYFVIAPLFFYIPYLFFNFFFKIRKYHDHLNFLAIGFLISIVLHYTHFLYSGKLEILYLLVTLFYYMIILIEKFYPKFFKTY</sequence>
<protein>
    <submittedName>
        <fullName evidence="2">Uncharacterized protein</fullName>
    </submittedName>
</protein>
<comment type="caution">
    <text evidence="2">The sequence shown here is derived from an EMBL/GenBank/DDBJ whole genome shotgun (WGS) entry which is preliminary data.</text>
</comment>
<name>A0A365NZX3_9FLAO</name>
<evidence type="ECO:0000256" key="1">
    <source>
        <dbReference type="SAM" id="Phobius"/>
    </source>
</evidence>
<feature type="transmembrane region" description="Helical" evidence="1">
    <location>
        <begin position="56"/>
        <end position="76"/>
    </location>
</feature>
<feature type="transmembrane region" description="Helical" evidence="1">
    <location>
        <begin position="29"/>
        <end position="47"/>
    </location>
</feature>
<feature type="transmembrane region" description="Helical" evidence="1">
    <location>
        <begin position="82"/>
        <end position="101"/>
    </location>
</feature>
<dbReference type="Proteomes" id="UP000253319">
    <property type="component" value="Unassembled WGS sequence"/>
</dbReference>
<keyword evidence="3" id="KW-1185">Reference proteome</keyword>
<organism evidence="2 3">
    <name type="scientific">Flavobacterium tibetense</name>
    <dbReference type="NCBI Taxonomy" id="2233533"/>
    <lineage>
        <taxon>Bacteria</taxon>
        <taxon>Pseudomonadati</taxon>
        <taxon>Bacteroidota</taxon>
        <taxon>Flavobacteriia</taxon>
        <taxon>Flavobacteriales</taxon>
        <taxon>Flavobacteriaceae</taxon>
        <taxon>Flavobacterium</taxon>
    </lineage>
</organism>
<keyword evidence="1" id="KW-1133">Transmembrane helix</keyword>
<keyword evidence="1" id="KW-0812">Transmembrane</keyword>
<feature type="transmembrane region" description="Helical" evidence="1">
    <location>
        <begin position="7"/>
        <end position="23"/>
    </location>
</feature>